<dbReference type="PANTHER" id="PTHR43267:SF1">
    <property type="entry name" value="TRNA THREONYLCARBAMOYLADENOSINE DEHYDRATASE"/>
    <property type="match status" value="1"/>
</dbReference>
<evidence type="ECO:0000313" key="3">
    <source>
        <dbReference type="Proteomes" id="UP000030700"/>
    </source>
</evidence>
<dbReference type="GO" id="GO:0008641">
    <property type="term" value="F:ubiquitin-like modifier activating enzyme activity"/>
    <property type="evidence" value="ECO:0007669"/>
    <property type="project" value="InterPro"/>
</dbReference>
<name>A0A0S6VSP9_9BACT</name>
<dbReference type="Proteomes" id="UP000030700">
    <property type="component" value="Unassembled WGS sequence"/>
</dbReference>
<evidence type="ECO:0000259" key="1">
    <source>
        <dbReference type="Pfam" id="PF00899"/>
    </source>
</evidence>
<dbReference type="PANTHER" id="PTHR43267">
    <property type="entry name" value="TRNA THREONYLCARBAMOYLADENOSINE DEHYDRATASE"/>
    <property type="match status" value="1"/>
</dbReference>
<dbReference type="EMBL" id="DF820456">
    <property type="protein sequence ID" value="GAK50416.1"/>
    <property type="molecule type" value="Genomic_DNA"/>
</dbReference>
<dbReference type="AlphaFoldDB" id="A0A0S6VSP9"/>
<keyword evidence="3" id="KW-1185">Reference proteome</keyword>
<sequence length="230" mass="25165">MTPELVFSRNIKAWGADKQQRLAECSVLVAGVGGLGSAVAQVLVRAGVGRLILMDAGVVDEPDLNRQILYTAADLGRPKVEVAAEKLAAIHHQTTIVTLPMRLEDDPVHLRAARQYAFHGIADCFDTFRSRFVLEKLLTPEQFYVHGGVLNDYGQITTIKQGVTRTLHELYANVEDPTDTPLPVIPSIVICVGTLLAHEVLNNLWGAPQLLNTMLVVELSDFTFSKIALS</sequence>
<dbReference type="HOGENOM" id="CLU_013325_10_4_0"/>
<dbReference type="InterPro" id="IPR045886">
    <property type="entry name" value="ThiF/MoeB/HesA"/>
</dbReference>
<evidence type="ECO:0000313" key="2">
    <source>
        <dbReference type="EMBL" id="GAK50416.1"/>
    </source>
</evidence>
<dbReference type="SUPFAM" id="SSF69572">
    <property type="entry name" value="Activating enzymes of the ubiquitin-like proteins"/>
    <property type="match status" value="1"/>
</dbReference>
<dbReference type="GO" id="GO:0061504">
    <property type="term" value="P:cyclic threonylcarbamoyladenosine biosynthetic process"/>
    <property type="evidence" value="ECO:0007669"/>
    <property type="project" value="TreeGrafter"/>
</dbReference>
<protein>
    <submittedName>
        <fullName evidence="2">ThiF family protein</fullName>
    </submittedName>
</protein>
<organism evidence="2">
    <name type="scientific">Candidatus Moduliflexus flocculans</name>
    <dbReference type="NCBI Taxonomy" id="1499966"/>
    <lineage>
        <taxon>Bacteria</taxon>
        <taxon>Candidatus Moduliflexota</taxon>
        <taxon>Candidatus Moduliflexia</taxon>
        <taxon>Candidatus Moduliflexales</taxon>
        <taxon>Candidatus Moduliflexaceae</taxon>
    </lineage>
</organism>
<gene>
    <name evidence="2" type="ORF">U14_01647</name>
</gene>
<dbReference type="InterPro" id="IPR035985">
    <property type="entry name" value="Ubiquitin-activating_enz"/>
</dbReference>
<accession>A0A0S6VSP9</accession>
<dbReference type="InterPro" id="IPR000594">
    <property type="entry name" value="ThiF_NAD_FAD-bd"/>
</dbReference>
<dbReference type="GO" id="GO:0061503">
    <property type="term" value="F:tRNA threonylcarbamoyladenosine dehydratase"/>
    <property type="evidence" value="ECO:0007669"/>
    <property type="project" value="TreeGrafter"/>
</dbReference>
<feature type="domain" description="THIF-type NAD/FAD binding fold" evidence="1">
    <location>
        <begin position="7"/>
        <end position="228"/>
    </location>
</feature>
<dbReference type="STRING" id="1499966.U14_01647"/>
<proteinExistence type="predicted"/>
<dbReference type="CDD" id="cd00757">
    <property type="entry name" value="ThiF_MoeB_HesA_family"/>
    <property type="match status" value="1"/>
</dbReference>
<dbReference type="Pfam" id="PF00899">
    <property type="entry name" value="ThiF"/>
    <property type="match status" value="1"/>
</dbReference>
<reference evidence="2" key="1">
    <citation type="journal article" date="2015" name="PeerJ">
        <title>First genomic representation of candidate bacterial phylum KSB3 points to enhanced environmental sensing as a trigger of wastewater bulking.</title>
        <authorList>
            <person name="Sekiguchi Y."/>
            <person name="Ohashi A."/>
            <person name="Parks D.H."/>
            <person name="Yamauchi T."/>
            <person name="Tyson G.W."/>
            <person name="Hugenholtz P."/>
        </authorList>
    </citation>
    <scope>NUCLEOTIDE SEQUENCE [LARGE SCALE GENOMIC DNA]</scope>
</reference>
<dbReference type="Gene3D" id="3.40.50.720">
    <property type="entry name" value="NAD(P)-binding Rossmann-like Domain"/>
    <property type="match status" value="1"/>
</dbReference>